<comment type="caution">
    <text evidence="5">The sequence shown here is derived from an EMBL/GenBank/DDBJ whole genome shotgun (WGS) entry which is preliminary data.</text>
</comment>
<comment type="similarity">
    <text evidence="1">Belongs to the peptidase C48 family.</text>
</comment>
<feature type="domain" description="Ubiquitin-like protease family profile" evidence="4">
    <location>
        <begin position="1"/>
        <end position="86"/>
    </location>
</feature>
<evidence type="ECO:0000256" key="3">
    <source>
        <dbReference type="ARBA" id="ARBA00022801"/>
    </source>
</evidence>
<evidence type="ECO:0000259" key="4">
    <source>
        <dbReference type="PROSITE" id="PS50600"/>
    </source>
</evidence>
<dbReference type="InterPro" id="IPR038765">
    <property type="entry name" value="Papain-like_cys_pep_sf"/>
</dbReference>
<dbReference type="EMBL" id="JASCZI010060435">
    <property type="protein sequence ID" value="MED6131356.1"/>
    <property type="molecule type" value="Genomic_DNA"/>
</dbReference>
<sequence length="86" mass="10235">MAQRTIDLAFEDISDKITTWTLPPQFGIDALNSDLLRQEVFEKYKSCWMPKTYALKYIYVPLIDDYFHWFLMVISIEEGKDYVLDS</sequence>
<keyword evidence="2" id="KW-0645">Protease</keyword>
<dbReference type="Gene3D" id="3.40.395.10">
    <property type="entry name" value="Adenoviral Proteinase, Chain A"/>
    <property type="match status" value="1"/>
</dbReference>
<evidence type="ECO:0000256" key="1">
    <source>
        <dbReference type="ARBA" id="ARBA00005234"/>
    </source>
</evidence>
<dbReference type="InterPro" id="IPR003653">
    <property type="entry name" value="Peptidase_C48_C"/>
</dbReference>
<dbReference type="Pfam" id="PF02902">
    <property type="entry name" value="Peptidase_C48"/>
    <property type="match status" value="1"/>
</dbReference>
<evidence type="ECO:0000313" key="5">
    <source>
        <dbReference type="EMBL" id="MED6131356.1"/>
    </source>
</evidence>
<dbReference type="SUPFAM" id="SSF54001">
    <property type="entry name" value="Cysteine proteinases"/>
    <property type="match status" value="1"/>
</dbReference>
<dbReference type="Proteomes" id="UP001341840">
    <property type="component" value="Unassembled WGS sequence"/>
</dbReference>
<evidence type="ECO:0000256" key="2">
    <source>
        <dbReference type="ARBA" id="ARBA00022670"/>
    </source>
</evidence>
<proteinExistence type="inferred from homology"/>
<name>A0ABU6S5G7_9FABA</name>
<keyword evidence="3" id="KW-0378">Hydrolase</keyword>
<reference evidence="5 6" key="1">
    <citation type="journal article" date="2023" name="Plants (Basel)">
        <title>Bridging the Gap: Combining Genomics and Transcriptomics Approaches to Understand Stylosanthes scabra, an Orphan Legume from the Brazilian Caatinga.</title>
        <authorList>
            <person name="Ferreira-Neto J.R.C."/>
            <person name="da Silva M.D."/>
            <person name="Binneck E."/>
            <person name="de Melo N.F."/>
            <person name="da Silva R.H."/>
            <person name="de Melo A.L.T.M."/>
            <person name="Pandolfi V."/>
            <person name="Bustamante F.O."/>
            <person name="Brasileiro-Vidal A.C."/>
            <person name="Benko-Iseppon A.M."/>
        </authorList>
    </citation>
    <scope>NUCLEOTIDE SEQUENCE [LARGE SCALE GENOMIC DNA]</scope>
    <source>
        <tissue evidence="5">Leaves</tissue>
    </source>
</reference>
<gene>
    <name evidence="5" type="ORF">PIB30_009001</name>
</gene>
<keyword evidence="6" id="KW-1185">Reference proteome</keyword>
<organism evidence="5 6">
    <name type="scientific">Stylosanthes scabra</name>
    <dbReference type="NCBI Taxonomy" id="79078"/>
    <lineage>
        <taxon>Eukaryota</taxon>
        <taxon>Viridiplantae</taxon>
        <taxon>Streptophyta</taxon>
        <taxon>Embryophyta</taxon>
        <taxon>Tracheophyta</taxon>
        <taxon>Spermatophyta</taxon>
        <taxon>Magnoliopsida</taxon>
        <taxon>eudicotyledons</taxon>
        <taxon>Gunneridae</taxon>
        <taxon>Pentapetalae</taxon>
        <taxon>rosids</taxon>
        <taxon>fabids</taxon>
        <taxon>Fabales</taxon>
        <taxon>Fabaceae</taxon>
        <taxon>Papilionoideae</taxon>
        <taxon>50 kb inversion clade</taxon>
        <taxon>dalbergioids sensu lato</taxon>
        <taxon>Dalbergieae</taxon>
        <taxon>Pterocarpus clade</taxon>
        <taxon>Stylosanthes</taxon>
    </lineage>
</organism>
<protein>
    <recommendedName>
        <fullName evidence="4">Ubiquitin-like protease family profile domain-containing protein</fullName>
    </recommendedName>
</protein>
<evidence type="ECO:0000313" key="6">
    <source>
        <dbReference type="Proteomes" id="UP001341840"/>
    </source>
</evidence>
<accession>A0ABU6S5G7</accession>
<dbReference type="PROSITE" id="PS50600">
    <property type="entry name" value="ULP_PROTEASE"/>
    <property type="match status" value="1"/>
</dbReference>